<accession>A0A502GFM0</accession>
<gene>
    <name evidence="1" type="ORF">EAH77_16105</name>
</gene>
<proteinExistence type="predicted"/>
<dbReference type="RefSeq" id="WP_140473817.1">
    <property type="nucleotide sequence ID" value="NZ_RCZD01000008.1"/>
</dbReference>
<dbReference type="Proteomes" id="UP000317663">
    <property type="component" value="Unassembled WGS sequence"/>
</dbReference>
<evidence type="ECO:0000313" key="2">
    <source>
        <dbReference type="Proteomes" id="UP000317663"/>
    </source>
</evidence>
<reference evidence="1 2" key="1">
    <citation type="journal article" date="2019" name="Environ. Microbiol.">
        <title>Species interactions and distinct microbial communities in high Arctic permafrost affected cryosols are associated with the CH4 and CO2 gas fluxes.</title>
        <authorList>
            <person name="Altshuler I."/>
            <person name="Hamel J."/>
            <person name="Turney S."/>
            <person name="Magnuson E."/>
            <person name="Levesque R."/>
            <person name="Greer C."/>
            <person name="Whyte L.G."/>
        </authorList>
    </citation>
    <scope>NUCLEOTIDE SEQUENCE [LARGE SCALE GENOMIC DNA]</scope>
    <source>
        <strain evidence="1 2">E4</strain>
    </source>
</reference>
<sequence length="210" mass="23298">MAIIKASDIKDLDKALDESLTSGNLTIETAAGNKFVAFPLKLFEGVQLNGTSGVSMSVRGNVPLEMLDIDASKLEERVLASGVTLDSNNTSMQFVRDSFLSNGATVSGRTKTSADYLIEIPQIPKEDPNNIRIDIVKKRLTNSESMQLQSVYSESTKENPMRFVDYPSTEFPELSPEEKACMETMFSKMRELVMKHDIKIVFSKDVKDGE</sequence>
<name>A0A502GFM0_9GAMM</name>
<dbReference type="EMBL" id="RCZD01000008">
    <property type="protein sequence ID" value="TPG60090.1"/>
    <property type="molecule type" value="Genomic_DNA"/>
</dbReference>
<protein>
    <submittedName>
        <fullName evidence="1">Uncharacterized protein</fullName>
    </submittedName>
</protein>
<comment type="caution">
    <text evidence="1">The sequence shown here is derived from an EMBL/GenBank/DDBJ whole genome shotgun (WGS) entry which is preliminary data.</text>
</comment>
<organism evidence="1 2">
    <name type="scientific">Ewingella americana</name>
    <dbReference type="NCBI Taxonomy" id="41202"/>
    <lineage>
        <taxon>Bacteria</taxon>
        <taxon>Pseudomonadati</taxon>
        <taxon>Pseudomonadota</taxon>
        <taxon>Gammaproteobacteria</taxon>
        <taxon>Enterobacterales</taxon>
        <taxon>Yersiniaceae</taxon>
        <taxon>Ewingella</taxon>
    </lineage>
</organism>
<keyword evidence="2" id="KW-1185">Reference proteome</keyword>
<dbReference type="AlphaFoldDB" id="A0A502GFM0"/>
<evidence type="ECO:0000313" key="1">
    <source>
        <dbReference type="EMBL" id="TPG60090.1"/>
    </source>
</evidence>